<dbReference type="SMART" id="SM00248">
    <property type="entry name" value="ANK"/>
    <property type="match status" value="15"/>
</dbReference>
<evidence type="ECO:0000256" key="4">
    <source>
        <dbReference type="ARBA" id="ARBA00022692"/>
    </source>
</evidence>
<evidence type="ECO:0000256" key="13">
    <source>
        <dbReference type="PROSITE-ProRule" id="PRU00023"/>
    </source>
</evidence>
<gene>
    <name evidence="16" type="ORF">NXF25_008060</name>
</gene>
<dbReference type="PRINTS" id="PR01415">
    <property type="entry name" value="ANKYRIN"/>
</dbReference>
<dbReference type="Pfam" id="PF12796">
    <property type="entry name" value="Ank_2"/>
    <property type="match status" value="5"/>
</dbReference>
<dbReference type="PROSITE" id="PS50088">
    <property type="entry name" value="ANK_REPEAT"/>
    <property type="match status" value="10"/>
</dbReference>
<dbReference type="PANTHER" id="PTHR47143">
    <property type="entry name" value="TRANSIENT RECEPTOR POTENTIAL CATION CHANNEL PROTEIN PAINLESS"/>
    <property type="match status" value="1"/>
</dbReference>
<proteinExistence type="predicted"/>
<dbReference type="PROSITE" id="PS50297">
    <property type="entry name" value="ANK_REP_REGION"/>
    <property type="match status" value="9"/>
</dbReference>
<feature type="repeat" description="ANK" evidence="13">
    <location>
        <begin position="406"/>
        <end position="438"/>
    </location>
</feature>
<feature type="transmembrane region" description="Helical" evidence="14">
    <location>
        <begin position="836"/>
        <end position="855"/>
    </location>
</feature>
<evidence type="ECO:0000256" key="9">
    <source>
        <dbReference type="ARBA" id="ARBA00023136"/>
    </source>
</evidence>
<dbReference type="Pfam" id="PF00520">
    <property type="entry name" value="Ion_trans"/>
    <property type="match status" value="1"/>
</dbReference>
<dbReference type="EMBL" id="JAOTOJ010000003">
    <property type="protein sequence ID" value="KAK9403233.1"/>
    <property type="molecule type" value="Genomic_DNA"/>
</dbReference>
<keyword evidence="8" id="KW-0406">Ion transport</keyword>
<dbReference type="SUPFAM" id="SSF48403">
    <property type="entry name" value="Ankyrin repeat"/>
    <property type="match status" value="2"/>
</dbReference>
<feature type="repeat" description="ANK" evidence="13">
    <location>
        <begin position="556"/>
        <end position="588"/>
    </location>
</feature>
<feature type="repeat" description="ANK" evidence="13">
    <location>
        <begin position="369"/>
        <end position="391"/>
    </location>
</feature>
<dbReference type="Gene3D" id="1.25.40.20">
    <property type="entry name" value="Ankyrin repeat-containing domain"/>
    <property type="match status" value="4"/>
</dbReference>
<dbReference type="PANTHER" id="PTHR47143:SF1">
    <property type="entry name" value="ION_TRANS DOMAIN-CONTAINING PROTEIN"/>
    <property type="match status" value="1"/>
</dbReference>
<feature type="repeat" description="ANK" evidence="13">
    <location>
        <begin position="262"/>
        <end position="294"/>
    </location>
</feature>
<dbReference type="AlphaFoldDB" id="A0AAW1BP55"/>
<dbReference type="Pfam" id="PF00023">
    <property type="entry name" value="Ank"/>
    <property type="match status" value="2"/>
</dbReference>
<keyword evidence="7 13" id="KW-0040">ANK repeat</keyword>
<evidence type="ECO:0000256" key="8">
    <source>
        <dbReference type="ARBA" id="ARBA00023065"/>
    </source>
</evidence>
<feature type="transmembrane region" description="Helical" evidence="14">
    <location>
        <begin position="796"/>
        <end position="816"/>
    </location>
</feature>
<evidence type="ECO:0000256" key="3">
    <source>
        <dbReference type="ARBA" id="ARBA00022606"/>
    </source>
</evidence>
<feature type="repeat" description="ANK" evidence="13">
    <location>
        <begin position="195"/>
        <end position="227"/>
    </location>
</feature>
<evidence type="ECO:0000259" key="15">
    <source>
        <dbReference type="Pfam" id="PF00520"/>
    </source>
</evidence>
<evidence type="ECO:0000256" key="11">
    <source>
        <dbReference type="ARBA" id="ARBA00023303"/>
    </source>
</evidence>
<keyword evidence="6 14" id="KW-1133">Transmembrane helix</keyword>
<evidence type="ECO:0000256" key="1">
    <source>
        <dbReference type="ARBA" id="ARBA00004141"/>
    </source>
</evidence>
<dbReference type="InterPro" id="IPR005821">
    <property type="entry name" value="Ion_trans_dom"/>
</dbReference>
<evidence type="ECO:0000313" key="16">
    <source>
        <dbReference type="EMBL" id="KAK9403233.1"/>
    </source>
</evidence>
<evidence type="ECO:0000256" key="12">
    <source>
        <dbReference type="ARBA" id="ARBA00036634"/>
    </source>
</evidence>
<keyword evidence="17" id="KW-1185">Reference proteome</keyword>
<dbReference type="InterPro" id="IPR036770">
    <property type="entry name" value="Ankyrin_rpt-contain_sf"/>
</dbReference>
<comment type="subcellular location">
    <subcellularLocation>
        <location evidence="1">Membrane</location>
        <topology evidence="1">Multi-pass membrane protein</topology>
    </subcellularLocation>
</comment>
<keyword evidence="11" id="KW-0407">Ion channel</keyword>
<keyword evidence="4 14" id="KW-0812">Transmembrane</keyword>
<comment type="caution">
    <text evidence="16">The sequence shown here is derived from an EMBL/GenBank/DDBJ whole genome shotgun (WGS) entry which is preliminary data.</text>
</comment>
<feature type="transmembrane region" description="Helical" evidence="14">
    <location>
        <begin position="1004"/>
        <end position="1034"/>
    </location>
</feature>
<evidence type="ECO:0000256" key="7">
    <source>
        <dbReference type="ARBA" id="ARBA00023043"/>
    </source>
</evidence>
<organism evidence="16 17">
    <name type="scientific">Crotalus adamanteus</name>
    <name type="common">Eastern diamondback rattlesnake</name>
    <dbReference type="NCBI Taxonomy" id="8729"/>
    <lineage>
        <taxon>Eukaryota</taxon>
        <taxon>Metazoa</taxon>
        <taxon>Chordata</taxon>
        <taxon>Craniata</taxon>
        <taxon>Vertebrata</taxon>
        <taxon>Euteleostomi</taxon>
        <taxon>Lepidosauria</taxon>
        <taxon>Squamata</taxon>
        <taxon>Bifurcata</taxon>
        <taxon>Unidentata</taxon>
        <taxon>Episquamata</taxon>
        <taxon>Toxicofera</taxon>
        <taxon>Serpentes</taxon>
        <taxon>Colubroidea</taxon>
        <taxon>Viperidae</taxon>
        <taxon>Crotalinae</taxon>
        <taxon>Crotalus</taxon>
    </lineage>
</organism>
<keyword evidence="2" id="KW-0813">Transport</keyword>
<name>A0AAW1BP55_CROAD</name>
<reference evidence="16 17" key="1">
    <citation type="journal article" date="2024" name="Proc. Natl. Acad. Sci. U.S.A.">
        <title>The genetic regulatory architecture and epigenomic basis for age-related changes in rattlesnake venom.</title>
        <authorList>
            <person name="Hogan M.P."/>
            <person name="Holding M.L."/>
            <person name="Nystrom G.S."/>
            <person name="Colston T.J."/>
            <person name="Bartlett D.A."/>
            <person name="Mason A.J."/>
            <person name="Ellsworth S.A."/>
            <person name="Rautsaw R.M."/>
            <person name="Lawrence K.C."/>
            <person name="Strickland J.L."/>
            <person name="He B."/>
            <person name="Fraser P."/>
            <person name="Margres M.J."/>
            <person name="Gilbert D.M."/>
            <person name="Gibbs H.L."/>
            <person name="Parkinson C.L."/>
            <person name="Rokyta D.R."/>
        </authorList>
    </citation>
    <scope>NUCLEOTIDE SEQUENCE [LARGE SCALE GENOMIC DNA]</scope>
    <source>
        <strain evidence="16">DRR0105</strain>
    </source>
</reference>
<feature type="repeat" description="ANK" evidence="13">
    <location>
        <begin position="487"/>
        <end position="519"/>
    </location>
</feature>
<evidence type="ECO:0000256" key="10">
    <source>
        <dbReference type="ARBA" id="ARBA00023180"/>
    </source>
</evidence>
<comment type="catalytic activity">
    <reaction evidence="12">
        <text>Ca(2+)(in) = Ca(2+)(out)</text>
        <dbReference type="Rhea" id="RHEA:29671"/>
        <dbReference type="ChEBI" id="CHEBI:29108"/>
    </reaction>
</comment>
<dbReference type="InterPro" id="IPR052076">
    <property type="entry name" value="TRP_cation_channel"/>
</dbReference>
<keyword evidence="5" id="KW-0677">Repeat</keyword>
<evidence type="ECO:0000256" key="2">
    <source>
        <dbReference type="ARBA" id="ARBA00022448"/>
    </source>
</evidence>
<dbReference type="GO" id="GO:1902495">
    <property type="term" value="C:transmembrane transporter complex"/>
    <property type="evidence" value="ECO:0007669"/>
    <property type="project" value="TreeGrafter"/>
</dbReference>
<feature type="repeat" description="ANK" evidence="13">
    <location>
        <begin position="336"/>
        <end position="368"/>
    </location>
</feature>
<feature type="repeat" description="ANK" evidence="13">
    <location>
        <begin position="439"/>
        <end position="463"/>
    </location>
</feature>
<dbReference type="Proteomes" id="UP001474421">
    <property type="component" value="Unassembled WGS sequence"/>
</dbReference>
<protein>
    <submittedName>
        <fullName evidence="16">Transient receptor potential cation channel subfamily A member 1</fullName>
    </submittedName>
</protein>
<keyword evidence="16" id="KW-0675">Receptor</keyword>
<feature type="transmembrane region" description="Helical" evidence="14">
    <location>
        <begin position="899"/>
        <end position="919"/>
    </location>
</feature>
<keyword evidence="9 14" id="KW-0472">Membrane</keyword>
<feature type="domain" description="Ion transport" evidence="15">
    <location>
        <begin position="843"/>
        <end position="1038"/>
    </location>
</feature>
<evidence type="ECO:0000256" key="5">
    <source>
        <dbReference type="ARBA" id="ARBA00022737"/>
    </source>
</evidence>
<evidence type="ECO:0000256" key="6">
    <source>
        <dbReference type="ARBA" id="ARBA00022989"/>
    </source>
</evidence>
<keyword evidence="3" id="KW-0716">Sensory transduction</keyword>
<keyword evidence="10" id="KW-0325">Glycoprotein</keyword>
<dbReference type="GO" id="GO:0005216">
    <property type="term" value="F:monoatomic ion channel activity"/>
    <property type="evidence" value="ECO:0007669"/>
    <property type="project" value="InterPro"/>
</dbReference>
<feature type="repeat" description="ANK" evidence="13">
    <location>
        <begin position="520"/>
        <end position="552"/>
    </location>
</feature>
<dbReference type="InterPro" id="IPR002110">
    <property type="entry name" value="Ankyrin_rpt"/>
</dbReference>
<evidence type="ECO:0000313" key="17">
    <source>
        <dbReference type="Proteomes" id="UP001474421"/>
    </source>
</evidence>
<feature type="repeat" description="ANK" evidence="13">
    <location>
        <begin position="622"/>
        <end position="654"/>
    </location>
</feature>
<accession>A0AAW1BP55</accession>
<evidence type="ECO:0000256" key="14">
    <source>
        <dbReference type="SAM" id="Phobius"/>
    </source>
</evidence>
<sequence>MTRSCIFENFFRSPTDARHLRKNPTFSHARSALFGFPASLSLPPWACRAKRAVGGRGFTSEDELRVFPQLPSFHVLVLRLLPEVPPATTTLAMQRSILKLFQSRVQKQQSVDSSDGVVSEGDACSVASQDIFKVVSDGNTSRLRSLIKKNRRRLKKLDRLNATPLHHAAGNGQLELMQMIMDGSSPEALNAVDVSGNTPLHWATKKHQTESIKLLLSRGANPNILNVNMIAPLHWALHYLLDDLVTIFLECSNTNINLEGEGGNTPILLACYKDNPTALKILIEKGGDICKVNNMGCMPVHAAAFSGSKLCLEMIIKRGEQLGYLPKNHINFINNEKSSPLHVAVQSRDVEMIKMCIEYGAQIDLKQGDNCTALHIAAIQGATEIIELLMSSYSGEECLINALDENKETLLHRAALFDHDEMTEYLISKGANIDSVDIEGRTPLLLATSRASWKIVNLLISKGLQHLSEEFLKMKHIRDLLSEEDQEGCTPLHYACKQGMPLTVNILLEMNVSVYAKSRDKKSPLHFAASHGRLNTCVRLLESMDDTRLLNEGDRKGMTPLHLAAQYGHEKVTQLLLKKGALFNSDYKGWTPLHHAALGGYSRTMEIILNTNMKATDKVNDKGDTALHLAAKEGHARAVKLLLDANAKILLNESEASFLHEAIHNERKEVVKIVILHKRWEESISTFSHFSSLNKCAILEMVEYLPDCLKLVLDNCIVKSPEDKGSKDFFVEYNFTYLQCPLQFKKKVKENEGVLYEPLLALNGMVRHNRVELLSHPVCTQYLLMKWMAYGLRAHILNLAVYSLGLIPLTLLVTNLEPDISFDEPLQYGPFDNKKSYFIKVCMSLVFIMSVFGICKEIIQLFQQKLNYLMDYSNLLDWAIYTTSIIFVSSLLVTLPVHLQWNCGAIAILLAWTNFLFYLQRFENYGIYIVMFWEILKTLIRIIVVFFFLMLAFGLSFHVLLGSQETYGTPYLSVMQTFSMMLGDVNYREAFLEPMLVDKLPFPFLSFLILILFSLLIPILLMNLLIGLAVGDIAEVQKFAAMKRIAMQINLHTNLEKKLPYWFLNRVDQQSMVIYPNRTRFGGVMSVFQYCFGWDNLASDAKNGEATIELELLKQKYRLKDTANLVEKQHDLLKQIAKKMEVISVVEDEDLNDSLQSQFRKEHFENTNSKWDTVFKAVKS</sequence>
<feature type="transmembrane region" description="Helical" evidence="14">
    <location>
        <begin position="939"/>
        <end position="961"/>
    </location>
</feature>